<evidence type="ECO:0000256" key="8">
    <source>
        <dbReference type="ARBA" id="ARBA00022581"/>
    </source>
</evidence>
<keyword evidence="15" id="KW-1035">Host cytoplasm</keyword>
<comment type="similarity">
    <text evidence="3">Belongs to the vesiculoviruses matrix protein family.</text>
</comment>
<keyword evidence="10" id="KW-1198">Viral budding</keyword>
<reference evidence="19" key="1">
    <citation type="submission" date="2010-07" db="EMBL/GenBank/DDBJ databases">
        <title>Genetic Diversity of Vesiculoviruses.</title>
        <authorList>
            <person name="Palacios G."/>
            <person name="Savji N."/>
            <person name="Bussetti A.V."/>
            <person name="Lipkin W."/>
        </authorList>
    </citation>
    <scope>NUCLEOTIDE SEQUENCE</scope>
</reference>
<dbReference type="GO" id="GO:0044200">
    <property type="term" value="C:host cell nuclear membrane"/>
    <property type="evidence" value="ECO:0007669"/>
    <property type="project" value="UniProtKB-SubCell"/>
</dbReference>
<dbReference type="GO" id="GO:0030430">
    <property type="term" value="C:host cell cytoplasm"/>
    <property type="evidence" value="ECO:0007669"/>
    <property type="project" value="UniProtKB-SubCell"/>
</dbReference>
<dbReference type="EMBL" id="HM627186">
    <property type="protein sequence ID" value="AED98386.1"/>
    <property type="molecule type" value="Viral_cRNA"/>
</dbReference>
<evidence type="ECO:0000256" key="17">
    <source>
        <dbReference type="ARBA" id="ARBA00037802"/>
    </source>
</evidence>
<evidence type="ECO:0000256" key="14">
    <source>
        <dbReference type="ARBA" id="ARBA00023136"/>
    </source>
</evidence>
<protein>
    <recommendedName>
        <fullName evidence="4">Matrix protein</fullName>
    </recommendedName>
</protein>
<evidence type="ECO:0000256" key="2">
    <source>
        <dbReference type="ARBA" id="ARBA00004328"/>
    </source>
</evidence>
<keyword evidence="14" id="KW-0472">Membrane</keyword>
<keyword evidence="9" id="KW-1188">Viral release from host cell</keyword>
<evidence type="ECO:0000256" key="15">
    <source>
        <dbReference type="ARBA" id="ARBA00023200"/>
    </source>
</evidence>
<sequence length="248" mass="28580">MKKINRNPRFSVILATVDKMQRLKKFIARKEKGDKGKMRWTNTMDYDSPPSYQDARRGIFPSAPLFGMDDDMMEYSPSLGIQTLKIQYKCVVNINAINPFRDFREAISAMQFWEADYGGYIGKKPFYRAIILHTARQLKTSNPGILDRGVVEYHATTQGRALVFHSLGPAPSMMFVPETFTREWNILTNKGTINVKIWLGETDTLSELEPILNPIHYRDDREMIEGAAIMGLEIKKQKDNTWLISKSY</sequence>
<dbReference type="GO" id="GO:0019031">
    <property type="term" value="C:viral envelope"/>
    <property type="evidence" value="ECO:0007669"/>
    <property type="project" value="InterPro"/>
</dbReference>
<dbReference type="Pfam" id="PF06326">
    <property type="entry name" value="Vesiculo_matrix"/>
    <property type="match status" value="1"/>
</dbReference>
<dbReference type="Gene3D" id="3.10.460.10">
    <property type="entry name" value="VSV matrix protein"/>
    <property type="match status" value="1"/>
</dbReference>
<keyword evidence="7" id="KW-1048">Host nucleus</keyword>
<evidence type="ECO:0000256" key="16">
    <source>
        <dbReference type="ARBA" id="ARBA00023311"/>
    </source>
</evidence>
<keyword evidence="13" id="KW-1043">Host membrane</keyword>
<name>I1ST89_9RHAB</name>
<evidence type="ECO:0000256" key="11">
    <source>
        <dbReference type="ARBA" id="ARBA00022703"/>
    </source>
</evidence>
<evidence type="ECO:0000256" key="9">
    <source>
        <dbReference type="ARBA" id="ARBA00022612"/>
    </source>
</evidence>
<keyword evidence="5" id="KW-1187">Viral budding via the host ESCRT complexes</keyword>
<keyword evidence="11" id="KW-0053">Apoptosis</keyword>
<dbReference type="SUPFAM" id="SSF75404">
    <property type="entry name" value="VSV matrix protein"/>
    <property type="match status" value="1"/>
</dbReference>
<evidence type="ECO:0000256" key="5">
    <source>
        <dbReference type="ARBA" id="ARBA00022462"/>
    </source>
</evidence>
<evidence type="ECO:0000256" key="3">
    <source>
        <dbReference type="ARBA" id="ARBA00010182"/>
    </source>
</evidence>
<keyword evidence="16" id="KW-0468">Viral matrix protein</keyword>
<evidence type="ECO:0000313" key="19">
    <source>
        <dbReference type="EMBL" id="AED98386.1"/>
    </source>
</evidence>
<dbReference type="GO" id="GO:0039660">
    <property type="term" value="F:structural constituent of virion"/>
    <property type="evidence" value="ECO:0007669"/>
    <property type="project" value="UniProtKB-KW"/>
</dbReference>
<keyword evidence="12" id="KW-0946">Virion</keyword>
<accession>I1ST89</accession>
<evidence type="ECO:0000256" key="6">
    <source>
        <dbReference type="ARBA" id="ARBA00022553"/>
    </source>
</evidence>
<evidence type="ECO:0000256" key="12">
    <source>
        <dbReference type="ARBA" id="ARBA00022844"/>
    </source>
</evidence>
<evidence type="ECO:0000256" key="1">
    <source>
        <dbReference type="ARBA" id="ARBA00004192"/>
    </source>
</evidence>
<evidence type="ECO:0000256" key="10">
    <source>
        <dbReference type="ARBA" id="ARBA00022637"/>
    </source>
</evidence>
<comment type="subcellular location">
    <subcellularLocation>
        <location evidence="1">Host cytoplasm</location>
    </subcellularLocation>
    <subcellularLocation>
        <location evidence="17">Host nucleus membrane</location>
        <topology evidence="17">Peripheral membrane protein</topology>
    </subcellularLocation>
    <subcellularLocation>
        <location evidence="2">Virion</location>
    </subcellularLocation>
</comment>
<keyword evidence="8" id="KW-0945">Host-virus interaction</keyword>
<organism evidence="19">
    <name type="scientific">Chandipura virus IB An 9978</name>
    <dbReference type="NCBI Taxonomy" id="1027469"/>
    <lineage>
        <taxon>Viruses</taxon>
        <taxon>Riboviria</taxon>
        <taxon>Orthornavirae</taxon>
        <taxon>Negarnaviricota</taxon>
        <taxon>Haploviricotina</taxon>
        <taxon>Monjiviricetes</taxon>
        <taxon>Mononegavirales</taxon>
        <taxon>Rhabdoviridae</taxon>
        <taxon>Alpharhabdovirinae</taxon>
        <taxon>Vesiculovirus</taxon>
        <taxon>Vesiculovirus chandipura</taxon>
    </lineage>
</organism>
<dbReference type="GO" id="GO:0039702">
    <property type="term" value="P:viral budding via host ESCRT complex"/>
    <property type="evidence" value="ECO:0007669"/>
    <property type="project" value="UniProtKB-KW"/>
</dbReference>
<evidence type="ECO:0000256" key="18">
    <source>
        <dbReference type="ARBA" id="ARBA00049944"/>
    </source>
</evidence>
<dbReference type="InterPro" id="IPR036711">
    <property type="entry name" value="VSV_matrix_sf"/>
</dbReference>
<evidence type="ECO:0000256" key="7">
    <source>
        <dbReference type="ARBA" id="ARBA00022562"/>
    </source>
</evidence>
<comment type="function">
    <text evidence="18">Forms a double layer around the helical nucleocapsid, the inner matrix layer binding to the N helix and the outer matrix layer binding to the envelope glycoprotein. Plays a major role in assembly and budding of virion, by recruiting cellular partners of the ESCRT complexes that play a key role in releasing the budding particle from the host membrane. Condensates the ribonucleocapsid core during virus assembly. Inhibits the host mRNA nuclear export thereby inducing the shut off of cellular transcription and preventing the interferon signaling and the establishment of antiviral state in infected cells. This shutoff presumably inhibits interferon signaling and thus establishment of antiviral state in virus infected cells. Induces cell-rounding, cytoskeleton disorganization and apoptosis in infected cell. Inhibits host transcription, possibly through interaction with host DNA repair factor IIH/TFIIH GTF2H5 subunit.</text>
</comment>
<evidence type="ECO:0000256" key="13">
    <source>
        <dbReference type="ARBA" id="ARBA00022870"/>
    </source>
</evidence>
<keyword evidence="6" id="KW-0597">Phosphoprotein</keyword>
<evidence type="ECO:0000256" key="4">
    <source>
        <dbReference type="ARBA" id="ARBA00017678"/>
    </source>
</evidence>
<proteinExistence type="inferred from homology"/>
<dbReference type="InterPro" id="IPR009397">
    <property type="entry name" value="Vesiculo_matrix"/>
</dbReference>